<accession>A0A9D1K577</accession>
<name>A0A9D1K577_9BACT</name>
<dbReference type="EMBL" id="DVJO01000130">
    <property type="protein sequence ID" value="HIS83124.1"/>
    <property type="molecule type" value="Genomic_DNA"/>
</dbReference>
<reference evidence="3" key="2">
    <citation type="journal article" date="2021" name="PeerJ">
        <title>Extensive microbial diversity within the chicken gut microbiome revealed by metagenomics and culture.</title>
        <authorList>
            <person name="Gilroy R."/>
            <person name="Ravi A."/>
            <person name="Getino M."/>
            <person name="Pursley I."/>
            <person name="Horton D.L."/>
            <person name="Alikhan N.F."/>
            <person name="Baker D."/>
            <person name="Gharbi K."/>
            <person name="Hall N."/>
            <person name="Watson M."/>
            <person name="Adriaenssens E.M."/>
            <person name="Foster-Nyarko E."/>
            <person name="Jarju S."/>
            <person name="Secka A."/>
            <person name="Antonio M."/>
            <person name="Oren A."/>
            <person name="Chaudhuri R.R."/>
            <person name="La Ragione R."/>
            <person name="Hildebrand F."/>
            <person name="Pallen M.J."/>
        </authorList>
    </citation>
    <scope>NUCLEOTIDE SEQUENCE</scope>
    <source>
        <strain evidence="3">CHK152-2994</strain>
    </source>
</reference>
<keyword evidence="1" id="KW-0175">Coiled coil</keyword>
<proteinExistence type="predicted"/>
<protein>
    <submittedName>
        <fullName evidence="3">Zinc ribbon domain-containing protein</fullName>
    </submittedName>
</protein>
<evidence type="ECO:0000256" key="1">
    <source>
        <dbReference type="SAM" id="Coils"/>
    </source>
</evidence>
<dbReference type="Pfam" id="PF13408">
    <property type="entry name" value="Zn_ribbon_recom"/>
    <property type="match status" value="1"/>
</dbReference>
<reference evidence="3" key="1">
    <citation type="submission" date="2020-10" db="EMBL/GenBank/DDBJ databases">
        <authorList>
            <person name="Gilroy R."/>
        </authorList>
    </citation>
    <scope>NUCLEOTIDE SEQUENCE</scope>
    <source>
        <strain evidence="3">CHK152-2994</strain>
    </source>
</reference>
<feature type="coiled-coil region" evidence="1">
    <location>
        <begin position="117"/>
        <end position="144"/>
    </location>
</feature>
<evidence type="ECO:0000313" key="4">
    <source>
        <dbReference type="Proteomes" id="UP000824139"/>
    </source>
</evidence>
<comment type="caution">
    <text evidence="3">The sequence shown here is derived from an EMBL/GenBank/DDBJ whole genome shotgun (WGS) entry which is preliminary data.</text>
</comment>
<evidence type="ECO:0000313" key="3">
    <source>
        <dbReference type="EMBL" id="HIS83124.1"/>
    </source>
</evidence>
<organism evidence="3 4">
    <name type="scientific">Candidatus Scatenecus faecavium</name>
    <dbReference type="NCBI Taxonomy" id="2840915"/>
    <lineage>
        <taxon>Bacteria</taxon>
        <taxon>Candidatus Scatenecus</taxon>
    </lineage>
</organism>
<evidence type="ECO:0000259" key="2">
    <source>
        <dbReference type="Pfam" id="PF13408"/>
    </source>
</evidence>
<sequence>MSYNLFKGMITCKNCGCTVTPELKKGKYVYLRPNTKGDCDCKQINEQVAVKLVEDTLKSMTIPEDVLSMYLDRLKERFDTQKQEITIQKKLKQKELACIKDSLDELLDFCIRKLITKEQYLEKKAELEQHASILKEQISKFDQNSEQVELSMKHLLKVGSRVFELYSSSGIERKRSILKLVFPNF</sequence>
<dbReference type="Proteomes" id="UP000824139">
    <property type="component" value="Unassembled WGS sequence"/>
</dbReference>
<feature type="domain" description="Recombinase zinc beta ribbon" evidence="2">
    <location>
        <begin position="5"/>
        <end position="57"/>
    </location>
</feature>
<dbReference type="AlphaFoldDB" id="A0A9D1K577"/>
<dbReference type="InterPro" id="IPR025827">
    <property type="entry name" value="Zn_ribbon_recom_dom"/>
</dbReference>
<gene>
    <name evidence="3" type="ORF">IAD41_05925</name>
</gene>